<evidence type="ECO:0000313" key="1">
    <source>
        <dbReference type="EMBL" id="BBH93105.1"/>
    </source>
</evidence>
<dbReference type="AlphaFoldDB" id="A0A455T3N3"/>
<protein>
    <submittedName>
        <fullName evidence="1">Uncharacterized protein</fullName>
    </submittedName>
</protein>
<organism evidence="1">
    <name type="scientific">Thermogemmatispora argillosa</name>
    <dbReference type="NCBI Taxonomy" id="2045280"/>
    <lineage>
        <taxon>Bacteria</taxon>
        <taxon>Bacillati</taxon>
        <taxon>Chloroflexota</taxon>
        <taxon>Ktedonobacteria</taxon>
        <taxon>Thermogemmatisporales</taxon>
        <taxon>Thermogemmatisporaceae</taxon>
        <taxon>Thermogemmatispora</taxon>
    </lineage>
</organism>
<accession>A0A455T3N3</accession>
<proteinExistence type="predicted"/>
<gene>
    <name evidence="1" type="ORF">KTA_13040</name>
</gene>
<name>A0A455T3N3_9CHLR</name>
<reference evidence="1" key="1">
    <citation type="submission" date="2018-12" db="EMBL/GenBank/DDBJ databases">
        <title>Novel natural products biosynthetic potential of the class Ktedonobacteria.</title>
        <authorList>
            <person name="Zheng Y."/>
            <person name="Saitou A."/>
            <person name="Wang C.M."/>
            <person name="Toyoda A."/>
            <person name="Minakuchi Y."/>
            <person name="Sekiguchi Y."/>
            <person name="Ueda K."/>
            <person name="Takano H."/>
            <person name="Sakai Y."/>
            <person name="Yokota A."/>
            <person name="Yabe S."/>
        </authorList>
    </citation>
    <scope>NUCLEOTIDE SEQUENCE</scope>
    <source>
        <strain evidence="1">A3-2</strain>
    </source>
</reference>
<dbReference type="EMBL" id="AP019377">
    <property type="protein sequence ID" value="BBH93105.1"/>
    <property type="molecule type" value="Genomic_DNA"/>
</dbReference>
<sequence>MALTLHSQKRYNEVLEVFQRAPRSWRHEPQIQRLARDFFNPLPSPG</sequence>